<organism evidence="2 3">
    <name type="scientific">Catenulispora subtropica</name>
    <dbReference type="NCBI Taxonomy" id="450798"/>
    <lineage>
        <taxon>Bacteria</taxon>
        <taxon>Bacillati</taxon>
        <taxon>Actinomycetota</taxon>
        <taxon>Actinomycetes</taxon>
        <taxon>Catenulisporales</taxon>
        <taxon>Catenulisporaceae</taxon>
        <taxon>Catenulispora</taxon>
    </lineage>
</organism>
<feature type="chain" id="PRO_5046255549" description="Lipoprotein" evidence="1">
    <location>
        <begin position="23"/>
        <end position="286"/>
    </location>
</feature>
<dbReference type="InterPro" id="IPR029046">
    <property type="entry name" value="LolA/LolB/LppX"/>
</dbReference>
<protein>
    <recommendedName>
        <fullName evidence="4">Lipoprotein</fullName>
    </recommendedName>
</protein>
<name>A0ABN2QZP9_9ACTN</name>
<evidence type="ECO:0008006" key="4">
    <source>
        <dbReference type="Google" id="ProtNLM"/>
    </source>
</evidence>
<accession>A0ABN2QZP9</accession>
<dbReference type="PROSITE" id="PS51257">
    <property type="entry name" value="PROKAR_LIPOPROTEIN"/>
    <property type="match status" value="1"/>
</dbReference>
<dbReference type="SUPFAM" id="SSF89392">
    <property type="entry name" value="Prokaryotic lipoproteins and lipoprotein localization factors"/>
    <property type="match status" value="1"/>
</dbReference>
<dbReference type="EMBL" id="BAAAQM010000006">
    <property type="protein sequence ID" value="GAA1960764.1"/>
    <property type="molecule type" value="Genomic_DNA"/>
</dbReference>
<evidence type="ECO:0000313" key="2">
    <source>
        <dbReference type="EMBL" id="GAA1960764.1"/>
    </source>
</evidence>
<dbReference type="Gene3D" id="2.50.20.20">
    <property type="match status" value="1"/>
</dbReference>
<comment type="caution">
    <text evidence="2">The sequence shown here is derived from an EMBL/GenBank/DDBJ whole genome shotgun (WGS) entry which is preliminary data.</text>
</comment>
<reference evidence="2 3" key="1">
    <citation type="journal article" date="2019" name="Int. J. Syst. Evol. Microbiol.">
        <title>The Global Catalogue of Microorganisms (GCM) 10K type strain sequencing project: providing services to taxonomists for standard genome sequencing and annotation.</title>
        <authorList>
            <consortium name="The Broad Institute Genomics Platform"/>
            <consortium name="The Broad Institute Genome Sequencing Center for Infectious Disease"/>
            <person name="Wu L."/>
            <person name="Ma J."/>
        </authorList>
    </citation>
    <scope>NUCLEOTIDE SEQUENCE [LARGE SCALE GENOMIC DNA]</scope>
    <source>
        <strain evidence="2 3">JCM 16013</strain>
    </source>
</reference>
<keyword evidence="1" id="KW-0732">Signal</keyword>
<feature type="signal peptide" evidence="1">
    <location>
        <begin position="1"/>
        <end position="22"/>
    </location>
</feature>
<gene>
    <name evidence="2" type="ORF">GCM10009838_16590</name>
</gene>
<keyword evidence="3" id="KW-1185">Reference proteome</keyword>
<sequence length="286" mass="30232">MSGMARAMKLFTAAATVLVAAACSSSGTVGVGGGGKINLDRVSAADAIKDASAAQIAKHSVKEHLTYTSQRLTQSVDSLQRTDRATLESTVVDQVTGATQSTHGEVRLDGSVAYVDNPEIPAAMRQNKQWIKLDLDHLPPRDSSDKNLALFAALGASYRGADPVQGSLFALAYPDLHRVGVETRDGRRLLHLAASVTPDTLPATPPPGSGITQAYLDLRRTQWKDQGLTKMSVDFWMGEDGLAVEVKQAESGTSGDSTGDMTQSDWGVPVTIVAPPADQTYTVPAQ</sequence>
<proteinExistence type="predicted"/>
<evidence type="ECO:0000256" key="1">
    <source>
        <dbReference type="SAM" id="SignalP"/>
    </source>
</evidence>
<dbReference type="Proteomes" id="UP001499854">
    <property type="component" value="Unassembled WGS sequence"/>
</dbReference>
<evidence type="ECO:0000313" key="3">
    <source>
        <dbReference type="Proteomes" id="UP001499854"/>
    </source>
</evidence>